<evidence type="ECO:0000313" key="1">
    <source>
        <dbReference type="EMBL" id="QEL15786.1"/>
    </source>
</evidence>
<dbReference type="OrthoDB" id="5525789at2"/>
<proteinExistence type="predicted"/>
<sequence length="404" mass="45138">MLFAELANKLGRNSERAHERGEDLLTSTAFQLLRYIPFRDGLFPILSRANQVCREGKRAWVSMYGLQLPADVDGCTFRFWPRLRGNKEPDLIATFTQNGVPFGSVVVEVKLDSRKSGTDDEDFEPSESRISRDQLLGYWQLLQEESLTTGVPPLGVIYLTADVTPPKDELESSLSRPGDWLYWLSWHSVAEVVQRCARSGIGGLPAQDLIDILRKKGLGGFMGFPKDEPTATVGAAVNKVYEWHIQVREFYNALDQIFDRFGWPTPKKAVPVGDVRGRLTDDPERWSLYCFFREYGPNDGTAIAIICHLSPAVEGDLYEPRCLAAKVRGTLCHIDIKNKFPDVGPAVVELGASRQFQALSPQARKALLDRTDPVVCLSVPLSALTSLDDVRTMIVQPILDAQIE</sequence>
<name>A0A5C1ACR8_9BACT</name>
<dbReference type="Proteomes" id="UP000324974">
    <property type="component" value="Chromosome"/>
</dbReference>
<dbReference type="EMBL" id="CP042425">
    <property type="protein sequence ID" value="QEL15786.1"/>
    <property type="molecule type" value="Genomic_DNA"/>
</dbReference>
<keyword evidence="2" id="KW-1185">Reference proteome</keyword>
<organism evidence="1 2">
    <name type="scientific">Limnoglobus roseus</name>
    <dbReference type="NCBI Taxonomy" id="2598579"/>
    <lineage>
        <taxon>Bacteria</taxon>
        <taxon>Pseudomonadati</taxon>
        <taxon>Planctomycetota</taxon>
        <taxon>Planctomycetia</taxon>
        <taxon>Gemmatales</taxon>
        <taxon>Gemmataceae</taxon>
        <taxon>Limnoglobus</taxon>
    </lineage>
</organism>
<accession>A0A5C1ACR8</accession>
<gene>
    <name evidence="1" type="ORF">PX52LOC_02722</name>
</gene>
<reference evidence="2" key="1">
    <citation type="submission" date="2019-08" db="EMBL/GenBank/DDBJ databases">
        <title>Limnoglobus roseus gen. nov., sp. nov., a novel freshwater planctomycete with a giant genome from the family Gemmataceae.</title>
        <authorList>
            <person name="Kulichevskaya I.S."/>
            <person name="Naumoff D.G."/>
            <person name="Miroshnikov K."/>
            <person name="Ivanova A."/>
            <person name="Philippov D.A."/>
            <person name="Hakobyan A."/>
            <person name="Rijpstra I.C."/>
            <person name="Sinninghe Damste J.S."/>
            <person name="Liesack W."/>
            <person name="Dedysh S.N."/>
        </authorList>
    </citation>
    <scope>NUCLEOTIDE SEQUENCE [LARGE SCALE GENOMIC DNA]</scope>
    <source>
        <strain evidence="2">PX52</strain>
    </source>
</reference>
<evidence type="ECO:0000313" key="2">
    <source>
        <dbReference type="Proteomes" id="UP000324974"/>
    </source>
</evidence>
<dbReference type="AlphaFoldDB" id="A0A5C1ACR8"/>
<protein>
    <submittedName>
        <fullName evidence="1">Uncharacterized protein</fullName>
    </submittedName>
</protein>
<dbReference type="RefSeq" id="WP_149110566.1">
    <property type="nucleotide sequence ID" value="NZ_CP042425.1"/>
</dbReference>
<dbReference type="KEGG" id="lrs:PX52LOC_02722"/>